<evidence type="ECO:0000259" key="5">
    <source>
        <dbReference type="PROSITE" id="PS50977"/>
    </source>
</evidence>
<evidence type="ECO:0000256" key="1">
    <source>
        <dbReference type="ARBA" id="ARBA00023015"/>
    </source>
</evidence>
<dbReference type="PROSITE" id="PS50977">
    <property type="entry name" value="HTH_TETR_2"/>
    <property type="match status" value="1"/>
</dbReference>
<evidence type="ECO:0000256" key="2">
    <source>
        <dbReference type="ARBA" id="ARBA00023125"/>
    </source>
</evidence>
<dbReference type="GO" id="GO:0003700">
    <property type="term" value="F:DNA-binding transcription factor activity"/>
    <property type="evidence" value="ECO:0007669"/>
    <property type="project" value="TreeGrafter"/>
</dbReference>
<dbReference type="RefSeq" id="WP_100349637.1">
    <property type="nucleotide sequence ID" value="NZ_PGTZ01000007.1"/>
</dbReference>
<dbReference type="InterPro" id="IPR054129">
    <property type="entry name" value="DesT_TetR_C"/>
</dbReference>
<evidence type="ECO:0000256" key="4">
    <source>
        <dbReference type="PROSITE-ProRule" id="PRU00335"/>
    </source>
</evidence>
<sequence>MTDERRTRLSPDERRAQLVAIGVAALADRSLDELTIDVISQQAGVSRGLLFYYFGSKQGFHREVVRAARDGLLRATEPVLELSPLERLHDTLSNLVAFVREHEDTFFSLVRGAASGDRQVREVVEQARALQCERVEIVCRELGVPDTALLRVGLRSWVAFAEQALVDGVLGGRMSPDEAVDFLERSLVAVVVTVDPEQGARLGDALRSAVVESPAQTPDAGLVPGLA</sequence>
<dbReference type="GO" id="GO:0000976">
    <property type="term" value="F:transcription cis-regulatory region binding"/>
    <property type="evidence" value="ECO:0007669"/>
    <property type="project" value="TreeGrafter"/>
</dbReference>
<dbReference type="PANTHER" id="PTHR30055:SF174">
    <property type="entry name" value="TRANSCRIPTIONAL REGULATORY PROTEIN (PROBABLY TETR-FAMILY)-RELATED"/>
    <property type="match status" value="1"/>
</dbReference>
<dbReference type="Pfam" id="PF00440">
    <property type="entry name" value="TetR_N"/>
    <property type="match status" value="1"/>
</dbReference>
<evidence type="ECO:0000313" key="7">
    <source>
        <dbReference type="Proteomes" id="UP000231586"/>
    </source>
</evidence>
<keyword evidence="7" id="KW-1185">Reference proteome</keyword>
<reference evidence="6 7" key="1">
    <citation type="submission" date="2017-11" db="EMBL/GenBank/DDBJ databases">
        <title>Genomic Encyclopedia of Archaeal and Bacterial Type Strains, Phase II (KMG-II): From Individual Species to Whole Genera.</title>
        <authorList>
            <person name="Goeker M."/>
        </authorList>
    </citation>
    <scope>NUCLEOTIDE SEQUENCE [LARGE SCALE GENOMIC DNA]</scope>
    <source>
        <strain evidence="6 7">DSM 22413</strain>
    </source>
</reference>
<keyword evidence="2 4" id="KW-0238">DNA-binding</keyword>
<name>A0A2M8WSZ4_9MICO</name>
<feature type="domain" description="HTH tetR-type" evidence="5">
    <location>
        <begin position="12"/>
        <end position="72"/>
    </location>
</feature>
<dbReference type="Pfam" id="PF21943">
    <property type="entry name" value="TetR_C_46"/>
    <property type="match status" value="1"/>
</dbReference>
<organism evidence="6 7">
    <name type="scientific">Luteimicrobium subarcticum</name>
    <dbReference type="NCBI Taxonomy" id="620910"/>
    <lineage>
        <taxon>Bacteria</taxon>
        <taxon>Bacillati</taxon>
        <taxon>Actinomycetota</taxon>
        <taxon>Actinomycetes</taxon>
        <taxon>Micrococcales</taxon>
        <taxon>Luteimicrobium</taxon>
    </lineage>
</organism>
<proteinExistence type="predicted"/>
<keyword evidence="3" id="KW-0804">Transcription</keyword>
<accession>A0A2M8WSZ4</accession>
<dbReference type="InterPro" id="IPR050109">
    <property type="entry name" value="HTH-type_TetR-like_transc_reg"/>
</dbReference>
<dbReference type="EMBL" id="PGTZ01000007">
    <property type="protein sequence ID" value="PJI94043.1"/>
    <property type="molecule type" value="Genomic_DNA"/>
</dbReference>
<dbReference type="AlphaFoldDB" id="A0A2M8WSZ4"/>
<evidence type="ECO:0000313" key="6">
    <source>
        <dbReference type="EMBL" id="PJI94043.1"/>
    </source>
</evidence>
<dbReference type="Gene3D" id="1.10.357.10">
    <property type="entry name" value="Tetracycline Repressor, domain 2"/>
    <property type="match status" value="1"/>
</dbReference>
<dbReference type="Proteomes" id="UP000231586">
    <property type="component" value="Unassembled WGS sequence"/>
</dbReference>
<evidence type="ECO:0000256" key="3">
    <source>
        <dbReference type="ARBA" id="ARBA00023163"/>
    </source>
</evidence>
<dbReference type="InterPro" id="IPR009057">
    <property type="entry name" value="Homeodomain-like_sf"/>
</dbReference>
<dbReference type="PANTHER" id="PTHR30055">
    <property type="entry name" value="HTH-TYPE TRANSCRIPTIONAL REGULATOR RUTR"/>
    <property type="match status" value="1"/>
</dbReference>
<dbReference type="InterPro" id="IPR001647">
    <property type="entry name" value="HTH_TetR"/>
</dbReference>
<comment type="caution">
    <text evidence="6">The sequence shown here is derived from an EMBL/GenBank/DDBJ whole genome shotgun (WGS) entry which is preliminary data.</text>
</comment>
<keyword evidence="1" id="KW-0805">Transcription regulation</keyword>
<feature type="DNA-binding region" description="H-T-H motif" evidence="4">
    <location>
        <begin position="35"/>
        <end position="54"/>
    </location>
</feature>
<protein>
    <submittedName>
        <fullName evidence="6">TetR family transcriptional regulator</fullName>
    </submittedName>
</protein>
<dbReference type="SUPFAM" id="SSF46689">
    <property type="entry name" value="Homeodomain-like"/>
    <property type="match status" value="1"/>
</dbReference>
<dbReference type="OrthoDB" id="4542210at2"/>
<gene>
    <name evidence="6" type="ORF">CLV34_1527</name>
</gene>